<keyword evidence="4" id="KW-1185">Reference proteome</keyword>
<comment type="caution">
    <text evidence="2">The sequence shown here is derived from an EMBL/GenBank/DDBJ whole genome shotgun (WGS) entry which is preliminary data.</text>
</comment>
<dbReference type="InterPro" id="IPR000182">
    <property type="entry name" value="GNAT_dom"/>
</dbReference>
<feature type="domain" description="N-acetyltransferase" evidence="1">
    <location>
        <begin position="70"/>
        <end position="210"/>
    </location>
</feature>
<dbReference type="EMBL" id="JAPFFF010000602">
    <property type="protein sequence ID" value="KAK8833906.1"/>
    <property type="molecule type" value="Genomic_DNA"/>
</dbReference>
<evidence type="ECO:0000313" key="4">
    <source>
        <dbReference type="Proteomes" id="UP001470230"/>
    </source>
</evidence>
<sequence>MLSLNEYLRNPCGLTSIPYWKYKSITVPCNMSIVHDKDFSKESYTNYNDEQFFRLYHDMKNINPIISEEIDIVKCEPHMIYEFVRLINESYIDLTVTLSQIGSYCKTPVYCPELWIFLKDKKSNIIIGGGIGDYDKEVGEMILEWVQVLPEYRRRGYGQIIVNHMLSKMKGIAHFATVSGKVNNPNHPEKLYRKCGFKGNDVWHILTKAE</sequence>
<evidence type="ECO:0000259" key="1">
    <source>
        <dbReference type="PROSITE" id="PS51186"/>
    </source>
</evidence>
<proteinExistence type="predicted"/>
<organism evidence="2 4">
    <name type="scientific">Tritrichomonas musculus</name>
    <dbReference type="NCBI Taxonomy" id="1915356"/>
    <lineage>
        <taxon>Eukaryota</taxon>
        <taxon>Metamonada</taxon>
        <taxon>Parabasalia</taxon>
        <taxon>Tritrichomonadida</taxon>
        <taxon>Tritrichomonadidae</taxon>
        <taxon>Tritrichomonas</taxon>
    </lineage>
</organism>
<protein>
    <recommendedName>
        <fullName evidence="1">N-acetyltransferase domain-containing protein</fullName>
    </recommendedName>
</protein>
<gene>
    <name evidence="3" type="ORF">M9Y10_030415</name>
    <name evidence="2" type="ORF">M9Y10_039925</name>
</gene>
<dbReference type="SUPFAM" id="SSF55729">
    <property type="entry name" value="Acyl-CoA N-acyltransferases (Nat)"/>
    <property type="match status" value="1"/>
</dbReference>
<dbReference type="PROSITE" id="PS51186">
    <property type="entry name" value="GNAT"/>
    <property type="match status" value="1"/>
</dbReference>
<dbReference type="Gene3D" id="3.40.630.30">
    <property type="match status" value="1"/>
</dbReference>
<dbReference type="CDD" id="cd04301">
    <property type="entry name" value="NAT_SF"/>
    <property type="match status" value="1"/>
</dbReference>
<evidence type="ECO:0000313" key="3">
    <source>
        <dbReference type="EMBL" id="KAK8840640.1"/>
    </source>
</evidence>
<accession>A0ABR2GJB0</accession>
<dbReference type="Pfam" id="PF13508">
    <property type="entry name" value="Acetyltransf_7"/>
    <property type="match status" value="1"/>
</dbReference>
<reference evidence="2 4" key="1">
    <citation type="submission" date="2024-04" db="EMBL/GenBank/DDBJ databases">
        <title>Tritrichomonas musculus Genome.</title>
        <authorList>
            <person name="Alves-Ferreira E."/>
            <person name="Grigg M."/>
            <person name="Lorenzi H."/>
            <person name="Galac M."/>
        </authorList>
    </citation>
    <scope>NUCLEOTIDE SEQUENCE [LARGE SCALE GENOMIC DNA]</scope>
    <source>
        <strain evidence="2 4">EAF2021</strain>
    </source>
</reference>
<dbReference type="Proteomes" id="UP001470230">
    <property type="component" value="Unassembled WGS sequence"/>
</dbReference>
<dbReference type="InterPro" id="IPR016181">
    <property type="entry name" value="Acyl_CoA_acyltransferase"/>
</dbReference>
<name>A0ABR2GJB0_9EUKA</name>
<dbReference type="EMBL" id="JAPFFF010000044">
    <property type="protein sequence ID" value="KAK8840640.1"/>
    <property type="molecule type" value="Genomic_DNA"/>
</dbReference>
<evidence type="ECO:0000313" key="2">
    <source>
        <dbReference type="EMBL" id="KAK8833906.1"/>
    </source>
</evidence>